<proteinExistence type="predicted"/>
<dbReference type="KEGG" id="dpx:DAPPUDRAFT_265438"/>
<evidence type="ECO:0000313" key="3">
    <source>
        <dbReference type="Proteomes" id="UP000000305"/>
    </source>
</evidence>
<keyword evidence="1" id="KW-0812">Transmembrane</keyword>
<organism evidence="2 3">
    <name type="scientific">Daphnia pulex</name>
    <name type="common">Water flea</name>
    <dbReference type="NCBI Taxonomy" id="6669"/>
    <lineage>
        <taxon>Eukaryota</taxon>
        <taxon>Metazoa</taxon>
        <taxon>Ecdysozoa</taxon>
        <taxon>Arthropoda</taxon>
        <taxon>Crustacea</taxon>
        <taxon>Branchiopoda</taxon>
        <taxon>Diplostraca</taxon>
        <taxon>Cladocera</taxon>
        <taxon>Anomopoda</taxon>
        <taxon>Daphniidae</taxon>
        <taxon>Daphnia</taxon>
    </lineage>
</organism>
<sequence length="96" mass="10563">MHLVTGVVGAEPPTPVCVNLDDNAVEESSQSIITVVPADGPTQLTPLLDNDVRKIDGRQELKERFVGLQHGITSCLTFCHSLIGYFLAFARRHYEN</sequence>
<dbReference type="InParanoid" id="E9HTF7"/>
<keyword evidence="1" id="KW-1133">Transmembrane helix</keyword>
<dbReference type="HOGENOM" id="CLU_2361844_0_0_1"/>
<accession>E9HTF7</accession>
<dbReference type="AlphaFoldDB" id="E9HTF7"/>
<dbReference type="EMBL" id="GL732772">
    <property type="protein sequence ID" value="EFX64975.1"/>
    <property type="molecule type" value="Genomic_DNA"/>
</dbReference>
<keyword evidence="1" id="KW-0472">Membrane</keyword>
<evidence type="ECO:0000313" key="2">
    <source>
        <dbReference type="EMBL" id="EFX64975.1"/>
    </source>
</evidence>
<protein>
    <submittedName>
        <fullName evidence="2">Uncharacterized protein</fullName>
    </submittedName>
</protein>
<reference evidence="2 3" key="1">
    <citation type="journal article" date="2011" name="Science">
        <title>The ecoresponsive genome of Daphnia pulex.</title>
        <authorList>
            <person name="Colbourne J.K."/>
            <person name="Pfrender M.E."/>
            <person name="Gilbert D."/>
            <person name="Thomas W.K."/>
            <person name="Tucker A."/>
            <person name="Oakley T.H."/>
            <person name="Tokishita S."/>
            <person name="Aerts A."/>
            <person name="Arnold G.J."/>
            <person name="Basu M.K."/>
            <person name="Bauer D.J."/>
            <person name="Caceres C.E."/>
            <person name="Carmel L."/>
            <person name="Casola C."/>
            <person name="Choi J.H."/>
            <person name="Detter J.C."/>
            <person name="Dong Q."/>
            <person name="Dusheyko S."/>
            <person name="Eads B.D."/>
            <person name="Frohlich T."/>
            <person name="Geiler-Samerotte K.A."/>
            <person name="Gerlach D."/>
            <person name="Hatcher P."/>
            <person name="Jogdeo S."/>
            <person name="Krijgsveld J."/>
            <person name="Kriventseva E.V."/>
            <person name="Kultz D."/>
            <person name="Laforsch C."/>
            <person name="Lindquist E."/>
            <person name="Lopez J."/>
            <person name="Manak J.R."/>
            <person name="Muller J."/>
            <person name="Pangilinan J."/>
            <person name="Patwardhan R.P."/>
            <person name="Pitluck S."/>
            <person name="Pritham E.J."/>
            <person name="Rechtsteiner A."/>
            <person name="Rho M."/>
            <person name="Rogozin I.B."/>
            <person name="Sakarya O."/>
            <person name="Salamov A."/>
            <person name="Schaack S."/>
            <person name="Shapiro H."/>
            <person name="Shiga Y."/>
            <person name="Skalitzky C."/>
            <person name="Smith Z."/>
            <person name="Souvorov A."/>
            <person name="Sung W."/>
            <person name="Tang Z."/>
            <person name="Tsuchiya D."/>
            <person name="Tu H."/>
            <person name="Vos H."/>
            <person name="Wang M."/>
            <person name="Wolf Y.I."/>
            <person name="Yamagata H."/>
            <person name="Yamada T."/>
            <person name="Ye Y."/>
            <person name="Shaw J.R."/>
            <person name="Andrews J."/>
            <person name="Crease T.J."/>
            <person name="Tang H."/>
            <person name="Lucas S.M."/>
            <person name="Robertson H.M."/>
            <person name="Bork P."/>
            <person name="Koonin E.V."/>
            <person name="Zdobnov E.M."/>
            <person name="Grigoriev I.V."/>
            <person name="Lynch M."/>
            <person name="Boore J.L."/>
        </authorList>
    </citation>
    <scope>NUCLEOTIDE SEQUENCE [LARGE SCALE GENOMIC DNA]</scope>
</reference>
<feature type="transmembrane region" description="Helical" evidence="1">
    <location>
        <begin position="71"/>
        <end position="90"/>
    </location>
</feature>
<name>E9HTF7_DAPPU</name>
<gene>
    <name evidence="2" type="ORF">DAPPUDRAFT_265438</name>
</gene>
<evidence type="ECO:0000256" key="1">
    <source>
        <dbReference type="SAM" id="Phobius"/>
    </source>
</evidence>
<dbReference type="Proteomes" id="UP000000305">
    <property type="component" value="Unassembled WGS sequence"/>
</dbReference>
<keyword evidence="3" id="KW-1185">Reference proteome</keyword>